<reference evidence="9" key="2">
    <citation type="submission" date="2012-11" db="EMBL/GenBank/DDBJ databases">
        <authorList>
            <person name="Kuo A."/>
            <person name="Curtis B.A."/>
            <person name="Tanifuji G."/>
            <person name="Burki F."/>
            <person name="Gruber A."/>
            <person name="Irimia M."/>
            <person name="Maruyama S."/>
            <person name="Arias M.C."/>
            <person name="Ball S.G."/>
            <person name="Gile G.H."/>
            <person name="Hirakawa Y."/>
            <person name="Hopkins J.F."/>
            <person name="Rensing S.A."/>
            <person name="Schmutz J."/>
            <person name="Symeonidi A."/>
            <person name="Elias M."/>
            <person name="Eveleigh R.J."/>
            <person name="Herman E.K."/>
            <person name="Klute M.J."/>
            <person name="Nakayama T."/>
            <person name="Obornik M."/>
            <person name="Reyes-Prieto A."/>
            <person name="Armbrust E.V."/>
            <person name="Aves S.J."/>
            <person name="Beiko R.G."/>
            <person name="Coutinho P."/>
            <person name="Dacks J.B."/>
            <person name="Durnford D.G."/>
            <person name="Fast N.M."/>
            <person name="Green B.R."/>
            <person name="Grisdale C."/>
            <person name="Hempe F."/>
            <person name="Henrissat B."/>
            <person name="Hoppner M.P."/>
            <person name="Ishida K.-I."/>
            <person name="Kim E."/>
            <person name="Koreny L."/>
            <person name="Kroth P.G."/>
            <person name="Liu Y."/>
            <person name="Malik S.-B."/>
            <person name="Maier U.G."/>
            <person name="McRose D."/>
            <person name="Mock T."/>
            <person name="Neilson J.A."/>
            <person name="Onodera N.T."/>
            <person name="Poole A.M."/>
            <person name="Pritham E.J."/>
            <person name="Richards T.A."/>
            <person name="Rocap G."/>
            <person name="Roy S.W."/>
            <person name="Sarai C."/>
            <person name="Schaack S."/>
            <person name="Shirato S."/>
            <person name="Slamovits C.H."/>
            <person name="Spencer D.F."/>
            <person name="Suzuki S."/>
            <person name="Worden A.Z."/>
            <person name="Zauner S."/>
            <person name="Barry K."/>
            <person name="Bell C."/>
            <person name="Bharti A.K."/>
            <person name="Crow J.A."/>
            <person name="Grimwood J."/>
            <person name="Kramer R."/>
            <person name="Lindquist E."/>
            <person name="Lucas S."/>
            <person name="Salamov A."/>
            <person name="McFadden G.I."/>
            <person name="Lane C.E."/>
            <person name="Keeling P.J."/>
            <person name="Gray M.W."/>
            <person name="Grigoriev I.V."/>
            <person name="Archibald J.M."/>
        </authorList>
    </citation>
    <scope>NUCLEOTIDE SEQUENCE</scope>
    <source>
        <strain evidence="9">CCMP2712</strain>
    </source>
</reference>
<keyword evidence="4" id="KW-0325">Glycoprotein</keyword>
<gene>
    <name evidence="7" type="ORF">GUITHDRAFT_137020</name>
</gene>
<dbReference type="GO" id="GO:0016020">
    <property type="term" value="C:membrane"/>
    <property type="evidence" value="ECO:0007669"/>
    <property type="project" value="InterPro"/>
</dbReference>
<sequence>MTLFRTITLIAISSVAIALPGSFMLDEMEPTDIAFALQRLNMSSNTMEAVLQNQVDGKFLSTLDLYGLCNELVMDVDSDACFELYAWKETLRSQHPMHPRMSFLETHIPRWLDAYSATHRRRRNRLPSEDNKVLIWTCGPSGFSCSGWGNRVLGIVSAFMLAVLTDRVFYIHLEEEDTTRIDNFFLSDLIDWRIPKHMSSSISPYGNDSDYIANFFPITGQELSQQFRQFAPAELENSNTIWLRASHGLFTDLWQNVKFEEKLADFSFCDVDLTYSILSSALFRPHGALADEIVKLKAMVNDRYLIGLQIRFIEESRLNISHLTRFFDVAEQIERKEGITQGQSVWFLATDSEQVVNVVAQSKYSDKILHYPGPVKHLADADFMNNYREALKVFLDWWMLKECDAVVRFSTAHLWAQRHLL</sequence>
<comment type="similarity">
    <text evidence="1">Belongs to the glycosyltransferase 37 family.</text>
</comment>
<dbReference type="GO" id="GO:0042546">
    <property type="term" value="P:cell wall biogenesis"/>
    <property type="evidence" value="ECO:0007669"/>
    <property type="project" value="InterPro"/>
</dbReference>
<keyword evidence="9" id="KW-1185">Reference proteome</keyword>
<organism evidence="7">
    <name type="scientific">Guillardia theta (strain CCMP2712)</name>
    <name type="common">Cryptophyte</name>
    <dbReference type="NCBI Taxonomy" id="905079"/>
    <lineage>
        <taxon>Eukaryota</taxon>
        <taxon>Cryptophyceae</taxon>
        <taxon>Pyrenomonadales</taxon>
        <taxon>Geminigeraceae</taxon>
        <taxon>Guillardia</taxon>
    </lineage>
</organism>
<dbReference type="GO" id="GO:0008107">
    <property type="term" value="F:galactoside 2-alpha-L-fucosyltransferase activity"/>
    <property type="evidence" value="ECO:0007669"/>
    <property type="project" value="InterPro"/>
</dbReference>
<keyword evidence="5" id="KW-0961">Cell wall biogenesis/degradation</keyword>
<accession>L1JIB8</accession>
<dbReference type="PaxDb" id="55529-EKX48072"/>
<reference evidence="7 9" key="1">
    <citation type="journal article" date="2012" name="Nature">
        <title>Algal genomes reveal evolutionary mosaicism and the fate of nucleomorphs.</title>
        <authorList>
            <consortium name="DOE Joint Genome Institute"/>
            <person name="Curtis B.A."/>
            <person name="Tanifuji G."/>
            <person name="Burki F."/>
            <person name="Gruber A."/>
            <person name="Irimia M."/>
            <person name="Maruyama S."/>
            <person name="Arias M.C."/>
            <person name="Ball S.G."/>
            <person name="Gile G.H."/>
            <person name="Hirakawa Y."/>
            <person name="Hopkins J.F."/>
            <person name="Kuo A."/>
            <person name="Rensing S.A."/>
            <person name="Schmutz J."/>
            <person name="Symeonidi A."/>
            <person name="Elias M."/>
            <person name="Eveleigh R.J."/>
            <person name="Herman E.K."/>
            <person name="Klute M.J."/>
            <person name="Nakayama T."/>
            <person name="Obornik M."/>
            <person name="Reyes-Prieto A."/>
            <person name="Armbrust E.V."/>
            <person name="Aves S.J."/>
            <person name="Beiko R.G."/>
            <person name="Coutinho P."/>
            <person name="Dacks J.B."/>
            <person name="Durnford D.G."/>
            <person name="Fast N.M."/>
            <person name="Green B.R."/>
            <person name="Grisdale C.J."/>
            <person name="Hempel F."/>
            <person name="Henrissat B."/>
            <person name="Hoppner M.P."/>
            <person name="Ishida K."/>
            <person name="Kim E."/>
            <person name="Koreny L."/>
            <person name="Kroth P.G."/>
            <person name="Liu Y."/>
            <person name="Malik S.B."/>
            <person name="Maier U.G."/>
            <person name="McRose D."/>
            <person name="Mock T."/>
            <person name="Neilson J.A."/>
            <person name="Onodera N.T."/>
            <person name="Poole A.M."/>
            <person name="Pritham E.J."/>
            <person name="Richards T.A."/>
            <person name="Rocap G."/>
            <person name="Roy S.W."/>
            <person name="Sarai C."/>
            <person name="Schaack S."/>
            <person name="Shirato S."/>
            <person name="Slamovits C.H."/>
            <person name="Spencer D.F."/>
            <person name="Suzuki S."/>
            <person name="Worden A.Z."/>
            <person name="Zauner S."/>
            <person name="Barry K."/>
            <person name="Bell C."/>
            <person name="Bharti A.K."/>
            <person name="Crow J.A."/>
            <person name="Grimwood J."/>
            <person name="Kramer R."/>
            <person name="Lindquist E."/>
            <person name="Lucas S."/>
            <person name="Salamov A."/>
            <person name="McFadden G.I."/>
            <person name="Lane C.E."/>
            <person name="Keeling P.J."/>
            <person name="Gray M.W."/>
            <person name="Grigoriev I.V."/>
            <person name="Archibald J.M."/>
        </authorList>
    </citation>
    <scope>NUCLEOTIDE SEQUENCE</scope>
    <source>
        <strain evidence="7 9">CCMP2712</strain>
    </source>
</reference>
<evidence type="ECO:0000256" key="1">
    <source>
        <dbReference type="ARBA" id="ARBA00010481"/>
    </source>
</evidence>
<feature type="signal peptide" evidence="6">
    <location>
        <begin position="1"/>
        <end position="18"/>
    </location>
</feature>
<keyword evidence="6" id="KW-0732">Signal</keyword>
<evidence type="ECO:0000313" key="7">
    <source>
        <dbReference type="EMBL" id="EKX48072.1"/>
    </source>
</evidence>
<dbReference type="EnsemblProtists" id="EKX48072">
    <property type="protein sequence ID" value="EKX48072"/>
    <property type="gene ID" value="GUITHDRAFT_137020"/>
</dbReference>
<dbReference type="Proteomes" id="UP000011087">
    <property type="component" value="Unassembled WGS sequence"/>
</dbReference>
<evidence type="ECO:0000256" key="6">
    <source>
        <dbReference type="SAM" id="SignalP"/>
    </source>
</evidence>
<protein>
    <recommendedName>
        <fullName evidence="10">Fucosyltransferase</fullName>
    </recommendedName>
</protein>
<evidence type="ECO:0000256" key="2">
    <source>
        <dbReference type="ARBA" id="ARBA00022676"/>
    </source>
</evidence>
<evidence type="ECO:0008006" key="10">
    <source>
        <dbReference type="Google" id="ProtNLM"/>
    </source>
</evidence>
<keyword evidence="3" id="KW-0808">Transferase</keyword>
<dbReference type="GeneID" id="17304649"/>
<dbReference type="OMA" id="ERISTIW"/>
<proteinExistence type="inferred from homology"/>
<evidence type="ECO:0000256" key="4">
    <source>
        <dbReference type="ARBA" id="ARBA00023180"/>
    </source>
</evidence>
<evidence type="ECO:0000256" key="5">
    <source>
        <dbReference type="ARBA" id="ARBA00023316"/>
    </source>
</evidence>
<evidence type="ECO:0000313" key="8">
    <source>
        <dbReference type="EnsemblProtists" id="EKX48072"/>
    </source>
</evidence>
<feature type="chain" id="PRO_5008771395" description="Fucosyltransferase" evidence="6">
    <location>
        <begin position="19"/>
        <end position="421"/>
    </location>
</feature>
<dbReference type="Pfam" id="PF03254">
    <property type="entry name" value="XG_FTase"/>
    <property type="match status" value="1"/>
</dbReference>
<dbReference type="OrthoDB" id="428346at2759"/>
<keyword evidence="2" id="KW-0328">Glycosyltransferase</keyword>
<dbReference type="RefSeq" id="XP_005835052.1">
    <property type="nucleotide sequence ID" value="XM_005834995.1"/>
</dbReference>
<dbReference type="HOGENOM" id="CLU_652917_0_0_1"/>
<dbReference type="Gene3D" id="3.40.50.11350">
    <property type="match status" value="1"/>
</dbReference>
<dbReference type="InterPro" id="IPR004938">
    <property type="entry name" value="XG_FTase"/>
</dbReference>
<dbReference type="GO" id="GO:0071555">
    <property type="term" value="P:cell wall organization"/>
    <property type="evidence" value="ECO:0007669"/>
    <property type="project" value="UniProtKB-KW"/>
</dbReference>
<name>L1JIB8_GUITC</name>
<reference evidence="8" key="3">
    <citation type="submission" date="2016-03" db="UniProtKB">
        <authorList>
            <consortium name="EnsemblProtists"/>
        </authorList>
    </citation>
    <scope>IDENTIFICATION</scope>
</reference>
<evidence type="ECO:0000256" key="3">
    <source>
        <dbReference type="ARBA" id="ARBA00022679"/>
    </source>
</evidence>
<evidence type="ECO:0000313" key="9">
    <source>
        <dbReference type="Proteomes" id="UP000011087"/>
    </source>
</evidence>
<dbReference type="KEGG" id="gtt:GUITHDRAFT_137020"/>
<dbReference type="AlphaFoldDB" id="L1JIB8"/>
<dbReference type="EMBL" id="JH992987">
    <property type="protein sequence ID" value="EKX48072.1"/>
    <property type="molecule type" value="Genomic_DNA"/>
</dbReference>